<name>A0A5N5EPK6_9ACTN</name>
<dbReference type="RefSeq" id="WP_151513813.1">
    <property type="nucleotide sequence ID" value="NZ_JBMVCA010000036.1"/>
</dbReference>
<dbReference type="EMBL" id="VYUA01000063">
    <property type="protein sequence ID" value="KAB2588014.1"/>
    <property type="molecule type" value="Genomic_DNA"/>
</dbReference>
<accession>A0A5N5EPK6</accession>
<dbReference type="InterPro" id="IPR029069">
    <property type="entry name" value="HotDog_dom_sf"/>
</dbReference>
<reference evidence="1 2" key="1">
    <citation type="submission" date="2019-09" db="EMBL/GenBank/DDBJ databases">
        <authorList>
            <person name="Liu P."/>
        </authorList>
    </citation>
    <scope>NUCLEOTIDE SEQUENCE [LARGE SCALE GENOMIC DNA]</scope>
    <source>
        <strain evidence="1 2">TRM68085</strain>
    </source>
</reference>
<evidence type="ECO:0000313" key="1">
    <source>
        <dbReference type="EMBL" id="KAB2588014.1"/>
    </source>
</evidence>
<dbReference type="Proteomes" id="UP000326907">
    <property type="component" value="Unassembled WGS sequence"/>
</dbReference>
<gene>
    <name evidence="1" type="ORF">F5983_34835</name>
</gene>
<evidence type="ECO:0000313" key="2">
    <source>
        <dbReference type="Proteomes" id="UP000326907"/>
    </source>
</evidence>
<dbReference type="SUPFAM" id="SSF54637">
    <property type="entry name" value="Thioesterase/thiol ester dehydrase-isomerase"/>
    <property type="match status" value="1"/>
</dbReference>
<organism evidence="1 2">
    <name type="scientific">Streptomyces arboris</name>
    <dbReference type="NCBI Taxonomy" id="2600619"/>
    <lineage>
        <taxon>Bacteria</taxon>
        <taxon>Bacillati</taxon>
        <taxon>Actinomycetota</taxon>
        <taxon>Actinomycetes</taxon>
        <taxon>Kitasatosporales</taxon>
        <taxon>Streptomycetaceae</taxon>
        <taxon>Streptomyces</taxon>
    </lineage>
</organism>
<keyword evidence="2" id="KW-1185">Reference proteome</keyword>
<dbReference type="AlphaFoldDB" id="A0A5N5EPK6"/>
<sequence length="145" mass="16413">MLTFTTRRLIRLSDADIHGNVHNLSIIRYAEDTAVEWVCALRDELGLQTYWGAVGVQAEFTRPLPWTTPETQLALRAEKVGRVSLHLVTSISSPLGEHAQVRTRAMRLDASGTRTTMTPDERAWYQRYLVRDTSHPDAARVLQPS</sequence>
<protein>
    <recommendedName>
        <fullName evidence="3">Thioesterase</fullName>
    </recommendedName>
</protein>
<evidence type="ECO:0008006" key="3">
    <source>
        <dbReference type="Google" id="ProtNLM"/>
    </source>
</evidence>
<comment type="caution">
    <text evidence="1">The sequence shown here is derived from an EMBL/GenBank/DDBJ whole genome shotgun (WGS) entry which is preliminary data.</text>
</comment>
<dbReference type="Gene3D" id="3.10.129.10">
    <property type="entry name" value="Hotdog Thioesterase"/>
    <property type="match status" value="1"/>
</dbReference>
<proteinExistence type="predicted"/>